<reference evidence="1" key="2">
    <citation type="submission" date="2021-01" db="EMBL/GenBank/DDBJ databases">
        <authorList>
            <person name="Schikora-Tamarit M.A."/>
        </authorList>
    </citation>
    <scope>NUCLEOTIDE SEQUENCE</scope>
    <source>
        <strain evidence="1">CBS2887</strain>
    </source>
</reference>
<gene>
    <name evidence="1" type="ORF">WICPIJ_010048</name>
</gene>
<accession>A0A9P8PJJ0</accession>
<reference evidence="1" key="1">
    <citation type="journal article" date="2021" name="Open Biol.">
        <title>Shared evolutionary footprints suggest mitochondrial oxidative damage underlies multiple complex I losses in fungi.</title>
        <authorList>
            <person name="Schikora-Tamarit M.A."/>
            <person name="Marcet-Houben M."/>
            <person name="Nosek J."/>
            <person name="Gabaldon T."/>
        </authorList>
    </citation>
    <scope>NUCLEOTIDE SEQUENCE</scope>
    <source>
        <strain evidence="1">CBS2887</strain>
    </source>
</reference>
<organism evidence="1 2">
    <name type="scientific">Wickerhamomyces pijperi</name>
    <name type="common">Yeast</name>
    <name type="synonym">Pichia pijperi</name>
    <dbReference type="NCBI Taxonomy" id="599730"/>
    <lineage>
        <taxon>Eukaryota</taxon>
        <taxon>Fungi</taxon>
        <taxon>Dikarya</taxon>
        <taxon>Ascomycota</taxon>
        <taxon>Saccharomycotina</taxon>
        <taxon>Saccharomycetes</taxon>
        <taxon>Phaffomycetales</taxon>
        <taxon>Wickerhamomycetaceae</taxon>
        <taxon>Wickerhamomyces</taxon>
    </lineage>
</organism>
<protein>
    <submittedName>
        <fullName evidence="1">Uncharacterized protein</fullName>
    </submittedName>
</protein>
<comment type="caution">
    <text evidence="1">The sequence shown here is derived from an EMBL/GenBank/DDBJ whole genome shotgun (WGS) entry which is preliminary data.</text>
</comment>
<dbReference type="AlphaFoldDB" id="A0A9P8PJJ0"/>
<sequence length="97" mass="10418">MTLTPLVTGTSEQALLEQEVMVTMVEVCLVITAIHGPNSTGNFKSNKAEPSETKIPEKIGSLAAEETILMVELGVVEEAEVEVEVLAVEDKNEMTDS</sequence>
<proteinExistence type="predicted"/>
<evidence type="ECO:0000313" key="2">
    <source>
        <dbReference type="Proteomes" id="UP000774326"/>
    </source>
</evidence>
<dbReference type="EMBL" id="JAEUBG010005803">
    <property type="protein sequence ID" value="KAH3672447.1"/>
    <property type="molecule type" value="Genomic_DNA"/>
</dbReference>
<dbReference type="Proteomes" id="UP000774326">
    <property type="component" value="Unassembled WGS sequence"/>
</dbReference>
<evidence type="ECO:0000313" key="1">
    <source>
        <dbReference type="EMBL" id="KAH3672447.1"/>
    </source>
</evidence>
<name>A0A9P8PJJ0_WICPI</name>
<keyword evidence="2" id="KW-1185">Reference proteome</keyword>